<reference evidence="1" key="1">
    <citation type="submission" date="2018-05" db="EMBL/GenBank/DDBJ databases">
        <authorList>
            <person name="Lanie J.A."/>
            <person name="Ng W.-L."/>
            <person name="Kazmierczak K.M."/>
            <person name="Andrzejewski T.M."/>
            <person name="Davidsen T.M."/>
            <person name="Wayne K.J."/>
            <person name="Tettelin H."/>
            <person name="Glass J.I."/>
            <person name="Rusch D."/>
            <person name="Podicherti R."/>
            <person name="Tsui H.-C.T."/>
            <person name="Winkler M.E."/>
        </authorList>
    </citation>
    <scope>NUCLEOTIDE SEQUENCE</scope>
</reference>
<accession>A0A383DZQ5</accession>
<dbReference type="EMBL" id="UINC01221642">
    <property type="protein sequence ID" value="SVE50057.1"/>
    <property type="molecule type" value="Genomic_DNA"/>
</dbReference>
<sequence>MCKPFKIHKNLYFGAPARSRTQNLLVRSQALYPIELQAL</sequence>
<name>A0A383DZQ5_9ZZZZ</name>
<proteinExistence type="predicted"/>
<organism evidence="1">
    <name type="scientific">marine metagenome</name>
    <dbReference type="NCBI Taxonomy" id="408172"/>
    <lineage>
        <taxon>unclassified sequences</taxon>
        <taxon>metagenomes</taxon>
        <taxon>ecological metagenomes</taxon>
    </lineage>
</organism>
<dbReference type="AntiFam" id="ANF00012">
    <property type="entry name" value="tRNA translation"/>
</dbReference>
<feature type="non-terminal residue" evidence="1">
    <location>
        <position position="39"/>
    </location>
</feature>
<evidence type="ECO:0000313" key="1">
    <source>
        <dbReference type="EMBL" id="SVE50057.1"/>
    </source>
</evidence>
<dbReference type="AlphaFoldDB" id="A0A383DZQ5"/>
<gene>
    <name evidence="1" type="ORF">METZ01_LOCUS502911</name>
</gene>
<protein>
    <submittedName>
        <fullName evidence="1">Uncharacterized protein</fullName>
    </submittedName>
</protein>